<feature type="compositionally biased region" description="Polar residues" evidence="1">
    <location>
        <begin position="1823"/>
        <end position="1837"/>
    </location>
</feature>
<proteinExistence type="predicted"/>
<dbReference type="SMART" id="SM00743">
    <property type="entry name" value="Agenet"/>
    <property type="match status" value="2"/>
</dbReference>
<dbReference type="EMBL" id="JAAALK010000080">
    <property type="protein sequence ID" value="KAG8092542.1"/>
    <property type="molecule type" value="Genomic_DNA"/>
</dbReference>
<feature type="region of interest" description="Disordered" evidence="1">
    <location>
        <begin position="1590"/>
        <end position="1645"/>
    </location>
</feature>
<feature type="compositionally biased region" description="Basic and acidic residues" evidence="1">
    <location>
        <begin position="887"/>
        <end position="896"/>
    </location>
</feature>
<feature type="domain" description="Agenet" evidence="2">
    <location>
        <begin position="1438"/>
        <end position="1500"/>
    </location>
</feature>
<reference evidence="3" key="1">
    <citation type="journal article" date="2021" name="bioRxiv">
        <title>Whole Genome Assembly and Annotation of Northern Wild Rice, Zizania palustris L., Supports a Whole Genome Duplication in the Zizania Genus.</title>
        <authorList>
            <person name="Haas M."/>
            <person name="Kono T."/>
            <person name="Macchietto M."/>
            <person name="Millas R."/>
            <person name="McGilp L."/>
            <person name="Shao M."/>
            <person name="Duquette J."/>
            <person name="Hirsch C.N."/>
            <person name="Kimball J."/>
        </authorList>
    </citation>
    <scope>NUCLEOTIDE SEQUENCE</scope>
    <source>
        <tissue evidence="3">Fresh leaf tissue</tissue>
    </source>
</reference>
<feature type="region of interest" description="Disordered" evidence="1">
    <location>
        <begin position="656"/>
        <end position="806"/>
    </location>
</feature>
<dbReference type="InterPro" id="IPR014002">
    <property type="entry name" value="Agenet_dom_plant"/>
</dbReference>
<feature type="compositionally biased region" description="Low complexity" evidence="1">
    <location>
        <begin position="674"/>
        <end position="686"/>
    </location>
</feature>
<comment type="caution">
    <text evidence="3">The sequence shown here is derived from an EMBL/GenBank/DDBJ whole genome shotgun (WGS) entry which is preliminary data.</text>
</comment>
<evidence type="ECO:0000259" key="2">
    <source>
        <dbReference type="SMART" id="SM00743"/>
    </source>
</evidence>
<feature type="region of interest" description="Disordered" evidence="1">
    <location>
        <begin position="1809"/>
        <end position="1921"/>
    </location>
</feature>
<dbReference type="PANTHER" id="PTHR48429:SF1">
    <property type="entry name" value="AGENET DOMAIN-CONTAINING PROTEIN"/>
    <property type="match status" value="1"/>
</dbReference>
<dbReference type="OrthoDB" id="433924at2759"/>
<dbReference type="Proteomes" id="UP000729402">
    <property type="component" value="Unassembled WGS sequence"/>
</dbReference>
<accession>A0A8J5WP32</accession>
<name>A0A8J5WP32_ZIZPA</name>
<keyword evidence="4" id="KW-1185">Reference proteome</keyword>
<feature type="region of interest" description="Disordered" evidence="1">
    <location>
        <begin position="867"/>
        <end position="913"/>
    </location>
</feature>
<feature type="domain" description="Agenet" evidence="2">
    <location>
        <begin position="1527"/>
        <end position="1584"/>
    </location>
</feature>
<dbReference type="InterPro" id="IPR055274">
    <property type="entry name" value="SWO1"/>
</dbReference>
<reference evidence="3" key="2">
    <citation type="submission" date="2021-02" db="EMBL/GenBank/DDBJ databases">
        <authorList>
            <person name="Kimball J.A."/>
            <person name="Haas M.W."/>
            <person name="Macchietto M."/>
            <person name="Kono T."/>
            <person name="Duquette J."/>
            <person name="Shao M."/>
        </authorList>
    </citation>
    <scope>NUCLEOTIDE SEQUENCE</scope>
    <source>
        <tissue evidence="3">Fresh leaf tissue</tissue>
    </source>
</reference>
<feature type="compositionally biased region" description="Polar residues" evidence="1">
    <location>
        <begin position="1068"/>
        <end position="1080"/>
    </location>
</feature>
<feature type="compositionally biased region" description="Basic and acidic residues" evidence="1">
    <location>
        <begin position="1726"/>
        <end position="1738"/>
    </location>
</feature>
<dbReference type="InterPro" id="IPR008395">
    <property type="entry name" value="Agenet-like_dom"/>
</dbReference>
<feature type="compositionally biased region" description="Polar residues" evidence="1">
    <location>
        <begin position="775"/>
        <end position="798"/>
    </location>
</feature>
<evidence type="ECO:0000313" key="4">
    <source>
        <dbReference type="Proteomes" id="UP000729402"/>
    </source>
</evidence>
<dbReference type="Pfam" id="PF05641">
    <property type="entry name" value="Agenet"/>
    <property type="match status" value="1"/>
</dbReference>
<feature type="compositionally biased region" description="Polar residues" evidence="1">
    <location>
        <begin position="867"/>
        <end position="883"/>
    </location>
</feature>
<evidence type="ECO:0000313" key="3">
    <source>
        <dbReference type="EMBL" id="KAG8092542.1"/>
    </source>
</evidence>
<gene>
    <name evidence="3" type="ORF">GUJ93_ZPchr0012g21244</name>
</gene>
<feature type="compositionally biased region" description="Polar residues" evidence="1">
    <location>
        <begin position="1880"/>
        <end position="1896"/>
    </location>
</feature>
<feature type="compositionally biased region" description="Basic and acidic residues" evidence="1">
    <location>
        <begin position="1636"/>
        <end position="1645"/>
    </location>
</feature>
<feature type="region of interest" description="Disordered" evidence="1">
    <location>
        <begin position="1040"/>
        <end position="1080"/>
    </location>
</feature>
<feature type="compositionally biased region" description="Polar residues" evidence="1">
    <location>
        <begin position="1851"/>
        <end position="1861"/>
    </location>
</feature>
<feature type="region of interest" description="Disordered" evidence="1">
    <location>
        <begin position="1721"/>
        <end position="1772"/>
    </location>
</feature>
<feature type="compositionally biased region" description="Basic and acidic residues" evidence="1">
    <location>
        <begin position="657"/>
        <end position="666"/>
    </location>
</feature>
<feature type="compositionally biased region" description="Polar residues" evidence="1">
    <location>
        <begin position="144"/>
        <end position="155"/>
    </location>
</feature>
<organism evidence="3 4">
    <name type="scientific">Zizania palustris</name>
    <name type="common">Northern wild rice</name>
    <dbReference type="NCBI Taxonomy" id="103762"/>
    <lineage>
        <taxon>Eukaryota</taxon>
        <taxon>Viridiplantae</taxon>
        <taxon>Streptophyta</taxon>
        <taxon>Embryophyta</taxon>
        <taxon>Tracheophyta</taxon>
        <taxon>Spermatophyta</taxon>
        <taxon>Magnoliopsida</taxon>
        <taxon>Liliopsida</taxon>
        <taxon>Poales</taxon>
        <taxon>Poaceae</taxon>
        <taxon>BOP clade</taxon>
        <taxon>Oryzoideae</taxon>
        <taxon>Oryzeae</taxon>
        <taxon>Zizaniinae</taxon>
        <taxon>Zizania</taxon>
    </lineage>
</organism>
<feature type="compositionally biased region" description="Basic and acidic residues" evidence="1">
    <location>
        <begin position="745"/>
        <end position="769"/>
    </location>
</feature>
<feature type="compositionally biased region" description="Polar residues" evidence="1">
    <location>
        <begin position="1752"/>
        <end position="1772"/>
    </location>
</feature>
<dbReference type="PANTHER" id="PTHR48429">
    <property type="entry name" value="AGENET DOMAIN-CONTAINING PROTEIN"/>
    <property type="match status" value="1"/>
</dbReference>
<protein>
    <recommendedName>
        <fullName evidence="2">Agenet domain-containing protein</fullName>
    </recommendedName>
</protein>
<feature type="compositionally biased region" description="Polar residues" evidence="1">
    <location>
        <begin position="1046"/>
        <end position="1057"/>
    </location>
</feature>
<evidence type="ECO:0000256" key="1">
    <source>
        <dbReference type="SAM" id="MobiDB-lite"/>
    </source>
</evidence>
<feature type="compositionally biased region" description="Basic residues" evidence="1">
    <location>
        <begin position="1739"/>
        <end position="1750"/>
    </location>
</feature>
<feature type="region of interest" description="Disordered" evidence="1">
    <location>
        <begin position="134"/>
        <end position="160"/>
    </location>
</feature>
<feature type="compositionally biased region" description="Basic and acidic residues" evidence="1">
    <location>
        <begin position="1590"/>
        <end position="1606"/>
    </location>
</feature>
<sequence length="1921" mass="205161">MASPNARANNRADAAAAAAAVACMHLLVVEARSTSSRKIPMDYDDTDFQSQNFQLAGEDNSKFPSGLFSVQGHSSSWIEVLSTGSSVVDFSSSAAESCSINRTNNVWSEATSTESVEMLLKSVGENEMTGKMDDNVHHQIGGMDNQTDPSNTQPKSSSSLLLESLSGTNQHLGTSNLTSEAGNALLLESSDGLLEAITNPVKMLHMSDDTSKRASALQPSFLQAEHAAEGTEGSADRSCEPDIKKFGAIEEPNSAKFHQPEPDLTNSNPCPLIPLPTKKDESIQSPKGKHPAHATIVPEETKADEMADVGISTSDESKHGMLGQHQDSVDNLRSGVMEEKTTMEEISAISGNIVHLMKSGKKATISTSATEDKFDSSDNLVDGNSPASLLDEKDLSISSISHELSFKEGATPALEDDPVNQPFASPNSVHQEKKPALFYISRNNIDSGAVTDTLNAPKDKPDCSESIPPNDSSVVLLDEKISSMNHEGPLKEDDQSELGDHNIASSVSEHPREGSGGSANLEIDAVCSSSPVTVAETPQREEQAISGDHQGACPQKFQNAGPSMQLERCEDLVAPSSAFVVSLDKAEQKIGKTPLNGVDDLSVQLQENKTDLAPGTGSGNCTDATCGSPTVISSSEPCPEEHGQGSNTLLHYTQTEPSKDTKDHTVATDNSHGSTSSSINIIPIPTLEETNTTEDKSFSFEVGAPPNISEKVHNPAWSPLPRSEAAHSSEATTKIPRPRNPSKNTCDDGKKMSTVETGKEQKSGRKVVETAEGPSVSSHNGHSTKTKSTPLEQAQQHPTPDITALGHQPFTDLQHVQLRAQIFVYGALIQGIPPAEAYMVSAFGDPVCGGKPAWETIWRVVAERFQSQKSPSTGLETPTSSRIGSRAAEKASKDTAVKTTPASKKGGKTVLPAHTPVPLHLPTFNMSALGSSTLNLQRGTHLDFSQAVSPVLPYSSQMRQPTSGVTSWFPQSPGPRPAPWLVPPQNLIFDSSMQPVVPSSTNETAKGAPSKNISILQAVSPAVFPPSQTPTVSPLAVIHEEKKKASSSTLKRGTTPQRSRKRKKAPSSPEQKNPDNSSQLKADIASVTPATQHAPGFTLSTHSPINILGSGVVSNTGLITSAPNYQVTGNKDMEQRIVFSEQISSAIEQSMGQAKGAGVHMMEAVKHAEGIWSHLSANSSGKLPADIEEKLASAAAAASVAVSVAKAAAEAAKMASEAALQANMMAEEVLSSSSVNSLQKHDTGEFEVSNNMGSLSSFTPTSSWKIKDSVHAPASIISVAREVARKRVEEASAAAKQAENLDAILKAAELAAEAVFKAGTIIAMGEPLPFTLSELLEAGPDGYWKSDKVMNKKTVNAKNIPLTEQLEVPSDFSKSGRKCDGKAKYDLAIQNSGLSSGCKELQLDEMQSGNRVENVPTNATMVPLHGNKNDTAPSIIWNGIGKGSAVEVLANKDGFGVAWFSAKVLDINEDSACISYDSHTEETVLGKEWVPLKQEGQKAPQIRLAHPATVSRFKGTRKRRRDTTGNYSWAIGDHVDAWIRDSWREGIISQSCEGDETKFSVQFSGSSDSLVDAWNLRPSLVWKDEQWREMPREKKVNSNKGDSPREKRQRTKGSDHVPIGGEVAGPSMDKSTNTTKPEEPKPLALSHRDMVFNIGKSVVENKTDGVAFKRPGLRKEGSRVVGVPKPGKKKKFMEVSKHYDADQTGKISEGNASTRAVKHLVPPVPRPREGTCKGDQKGKRIGGIRSRGLKSTKSQDVATNSIPGKGPSSMSVPSTGVFESSYVFAGSMPGPSDTVNFFAEKNISAHGIGSRAEDASGSELHMQATSTGPTSKNLTTTERAKRKRLPLPSMDNLNRSMNKTSEIPGKMSSDSTEPRRSNRRIQPTSRLLEGLQSSLIVSKVPSEKGPRTNYRSAASRGRTLG</sequence>